<protein>
    <submittedName>
        <fullName evidence="2">Chromosome partitioning protein</fullName>
    </submittedName>
</protein>
<evidence type="ECO:0000313" key="3">
    <source>
        <dbReference type="Proteomes" id="UP001205843"/>
    </source>
</evidence>
<dbReference type="Gene3D" id="3.40.50.300">
    <property type="entry name" value="P-loop containing nucleotide triphosphate hydrolases"/>
    <property type="match status" value="1"/>
</dbReference>
<organism evidence="2 3">
    <name type="scientific">Natronocella acetinitrilica</name>
    <dbReference type="NCBI Taxonomy" id="414046"/>
    <lineage>
        <taxon>Bacteria</taxon>
        <taxon>Pseudomonadati</taxon>
        <taxon>Pseudomonadota</taxon>
        <taxon>Gammaproteobacteria</taxon>
        <taxon>Chromatiales</taxon>
        <taxon>Ectothiorhodospiraceae</taxon>
        <taxon>Natronocella</taxon>
    </lineage>
</organism>
<evidence type="ECO:0000313" key="2">
    <source>
        <dbReference type="EMBL" id="MCP1676539.1"/>
    </source>
</evidence>
<dbReference type="Pfam" id="PF01656">
    <property type="entry name" value="CbiA"/>
    <property type="match status" value="1"/>
</dbReference>
<dbReference type="Proteomes" id="UP001205843">
    <property type="component" value="Unassembled WGS sequence"/>
</dbReference>
<dbReference type="PANTHER" id="PTHR13696:SF96">
    <property type="entry name" value="COBQ_COBB_MIND_PARA NUCLEOTIDE BINDING DOMAIN-CONTAINING PROTEIN"/>
    <property type="match status" value="1"/>
</dbReference>
<gene>
    <name evidence="2" type="ORF">J2T57_003700</name>
</gene>
<proteinExistence type="predicted"/>
<sequence length="243" mass="27217">MRTIPVSQDEVAQDVRKIVVINGKGGCGKTTVSTNLASYYARRGYPPALFDHDPQTSTMRWLKGREKSMPEIHGVPVQIRQKLGVTRSWHLRVPPQTRRIISDTPAGLAGNEISEHVRGADCILIPVLPSSIDIEAGADFIRDLLIMGRVRSAGIHVGIVANRIKEHTLALQRLERFLKSLNIPVVARFRDTQSYVHAAEQGVGITELRPTRTVRREAEQWKRLVDWIESHSNPRGVSLHAHT</sequence>
<dbReference type="PIRSF" id="PIRSF009320">
    <property type="entry name" value="Nuc_binding_HP_1000"/>
    <property type="match status" value="1"/>
</dbReference>
<reference evidence="2" key="1">
    <citation type="submission" date="2022-03" db="EMBL/GenBank/DDBJ databases">
        <title>Genomic Encyclopedia of Type Strains, Phase III (KMG-III): the genomes of soil and plant-associated and newly described type strains.</title>
        <authorList>
            <person name="Whitman W."/>
        </authorList>
    </citation>
    <scope>NUCLEOTIDE SEQUENCE</scope>
    <source>
        <strain evidence="2">ANL 6-2</strain>
    </source>
</reference>
<name>A0AAE3G6F2_9GAMM</name>
<dbReference type="InterPro" id="IPR050678">
    <property type="entry name" value="DNA_Partitioning_ATPase"/>
</dbReference>
<dbReference type="CDD" id="cd02042">
    <property type="entry name" value="ParAB_family"/>
    <property type="match status" value="1"/>
</dbReference>
<dbReference type="AlphaFoldDB" id="A0AAE3G6F2"/>
<dbReference type="InterPro" id="IPR002586">
    <property type="entry name" value="CobQ/CobB/MinD/ParA_Nub-bd_dom"/>
</dbReference>
<dbReference type="SUPFAM" id="SSF52540">
    <property type="entry name" value="P-loop containing nucleoside triphosphate hydrolases"/>
    <property type="match status" value="1"/>
</dbReference>
<dbReference type="InterPro" id="IPR027417">
    <property type="entry name" value="P-loop_NTPase"/>
</dbReference>
<keyword evidence="3" id="KW-1185">Reference proteome</keyword>
<accession>A0AAE3G6F2</accession>
<evidence type="ECO:0000259" key="1">
    <source>
        <dbReference type="Pfam" id="PF01656"/>
    </source>
</evidence>
<dbReference type="RefSeq" id="WP_253482981.1">
    <property type="nucleotide sequence ID" value="NZ_JALJXV010000009.1"/>
</dbReference>
<comment type="caution">
    <text evidence="2">The sequence shown here is derived from an EMBL/GenBank/DDBJ whole genome shotgun (WGS) entry which is preliminary data.</text>
</comment>
<dbReference type="EMBL" id="JALJXV010000009">
    <property type="protein sequence ID" value="MCP1676539.1"/>
    <property type="molecule type" value="Genomic_DNA"/>
</dbReference>
<feature type="domain" description="CobQ/CobB/MinD/ParA nucleotide binding" evidence="1">
    <location>
        <begin position="18"/>
        <end position="202"/>
    </location>
</feature>
<dbReference type="PANTHER" id="PTHR13696">
    <property type="entry name" value="P-LOOP CONTAINING NUCLEOSIDE TRIPHOSPHATE HYDROLASE"/>
    <property type="match status" value="1"/>
</dbReference>